<keyword evidence="7" id="KW-0808">Transferase</keyword>
<evidence type="ECO:0000256" key="2">
    <source>
        <dbReference type="ARBA" id="ARBA00007110"/>
    </source>
</evidence>
<evidence type="ECO:0000256" key="8">
    <source>
        <dbReference type="ARBA" id="ARBA00030686"/>
    </source>
</evidence>
<dbReference type="AlphaFoldDB" id="X0TY38"/>
<proteinExistence type="inferred from homology"/>
<evidence type="ECO:0000256" key="9">
    <source>
        <dbReference type="ARBA" id="ARBA00047340"/>
    </source>
</evidence>
<comment type="catalytic activity">
    <reaction evidence="9">
        <text>5,6-dimethylbenzimidazole + nicotinate beta-D-ribonucleotide = alpha-ribazole 5'-phosphate + nicotinate + H(+)</text>
        <dbReference type="Rhea" id="RHEA:11196"/>
        <dbReference type="ChEBI" id="CHEBI:15378"/>
        <dbReference type="ChEBI" id="CHEBI:15890"/>
        <dbReference type="ChEBI" id="CHEBI:32544"/>
        <dbReference type="ChEBI" id="CHEBI:57502"/>
        <dbReference type="ChEBI" id="CHEBI:57918"/>
        <dbReference type="EC" id="2.4.2.21"/>
    </reaction>
</comment>
<gene>
    <name evidence="10" type="ORF">S01H1_27860</name>
</gene>
<dbReference type="PANTHER" id="PTHR43463:SF1">
    <property type="entry name" value="NICOTINATE-NUCLEOTIDE--DIMETHYLBENZIMIDAZOLE PHOSPHORIBOSYLTRANSFERASE"/>
    <property type="match status" value="1"/>
</dbReference>
<evidence type="ECO:0000313" key="10">
    <source>
        <dbReference type="EMBL" id="GAF93047.1"/>
    </source>
</evidence>
<dbReference type="UniPathway" id="UPA00061">
    <property type="reaction ID" value="UER00516"/>
</dbReference>
<comment type="similarity">
    <text evidence="2">Belongs to the CobT family.</text>
</comment>
<dbReference type="SUPFAM" id="SSF52733">
    <property type="entry name" value="Nicotinate mononucleotide:5,6-dimethylbenzimidazole phosphoribosyltransferase (CobT)"/>
    <property type="match status" value="1"/>
</dbReference>
<comment type="pathway">
    <text evidence="1">Nucleoside biosynthesis; alpha-ribazole biosynthesis; alpha-ribazole from 5,6-dimethylbenzimidazole: step 1/2.</text>
</comment>
<dbReference type="InterPro" id="IPR003200">
    <property type="entry name" value="Nict_dMeBzImd_PRibTrfase"/>
</dbReference>
<protein>
    <recommendedName>
        <fullName evidence="4">Nicotinate-nucleotide--dimethylbenzimidazole phosphoribosyltransferase</fullName>
        <ecNumber evidence="3">2.4.2.21</ecNumber>
    </recommendedName>
    <alternativeName>
        <fullName evidence="8">N(1)-alpha-phosphoribosyltransferase</fullName>
    </alternativeName>
</protein>
<dbReference type="GO" id="GO:0009236">
    <property type="term" value="P:cobalamin biosynthetic process"/>
    <property type="evidence" value="ECO:0007669"/>
    <property type="project" value="UniProtKB-KW"/>
</dbReference>
<evidence type="ECO:0000256" key="4">
    <source>
        <dbReference type="ARBA" id="ARBA00015486"/>
    </source>
</evidence>
<keyword evidence="5" id="KW-0169">Cobalamin biosynthesis</keyword>
<dbReference type="Gene3D" id="3.40.50.10210">
    <property type="match status" value="1"/>
</dbReference>
<comment type="caution">
    <text evidence="10">The sequence shown here is derived from an EMBL/GenBank/DDBJ whole genome shotgun (WGS) entry which is preliminary data.</text>
</comment>
<name>X0TY38_9ZZZZ</name>
<dbReference type="PANTHER" id="PTHR43463">
    <property type="entry name" value="NICOTINATE-NUCLEOTIDE--DIMETHYLBENZIMIDAZOLE PHOSPHORIBOSYLTRANSFERASE"/>
    <property type="match status" value="1"/>
</dbReference>
<evidence type="ECO:0000256" key="3">
    <source>
        <dbReference type="ARBA" id="ARBA00011991"/>
    </source>
</evidence>
<sequence>MDKIRKTIRAIKKIDYSLAEKAQKKLDNLTKPQGSLGRLEELAKKMVAITGKEEPAVKNKVIFTLAADHGVVKEGVSAFPQAVTPQMVYNFIEDGAGINVLAAHVGARVVVVDMGVATKIKNQKSNIKNFKDKKINFGTKNMAKGPA</sequence>
<evidence type="ECO:0000256" key="7">
    <source>
        <dbReference type="ARBA" id="ARBA00022679"/>
    </source>
</evidence>
<dbReference type="InterPro" id="IPR023195">
    <property type="entry name" value="Nict_dMeBzImd_PRibTrfase_N"/>
</dbReference>
<evidence type="ECO:0000256" key="6">
    <source>
        <dbReference type="ARBA" id="ARBA00022676"/>
    </source>
</evidence>
<dbReference type="Gene3D" id="1.10.1610.10">
    <property type="match status" value="1"/>
</dbReference>
<dbReference type="InterPro" id="IPR036087">
    <property type="entry name" value="Nict_dMeBzImd_PRibTrfase_sf"/>
</dbReference>
<dbReference type="CDD" id="cd02439">
    <property type="entry name" value="DMB-PRT_CobT"/>
    <property type="match status" value="1"/>
</dbReference>
<dbReference type="EMBL" id="BARS01016994">
    <property type="protein sequence ID" value="GAF93047.1"/>
    <property type="molecule type" value="Genomic_DNA"/>
</dbReference>
<accession>X0TY38</accession>
<dbReference type="GO" id="GO:0008939">
    <property type="term" value="F:nicotinate-nucleotide-dimethylbenzimidazole phosphoribosyltransferase activity"/>
    <property type="evidence" value="ECO:0007669"/>
    <property type="project" value="UniProtKB-EC"/>
</dbReference>
<dbReference type="EC" id="2.4.2.21" evidence="3"/>
<reference evidence="10" key="1">
    <citation type="journal article" date="2014" name="Front. Microbiol.">
        <title>High frequency of phylogenetically diverse reductive dehalogenase-homologous genes in deep subseafloor sedimentary metagenomes.</title>
        <authorList>
            <person name="Kawai M."/>
            <person name="Futagami T."/>
            <person name="Toyoda A."/>
            <person name="Takaki Y."/>
            <person name="Nishi S."/>
            <person name="Hori S."/>
            <person name="Arai W."/>
            <person name="Tsubouchi T."/>
            <person name="Morono Y."/>
            <person name="Uchiyama I."/>
            <person name="Ito T."/>
            <person name="Fujiyama A."/>
            <person name="Inagaki F."/>
            <person name="Takami H."/>
        </authorList>
    </citation>
    <scope>NUCLEOTIDE SEQUENCE</scope>
    <source>
        <strain evidence="10">Expedition CK06-06</strain>
    </source>
</reference>
<organism evidence="10">
    <name type="scientific">marine sediment metagenome</name>
    <dbReference type="NCBI Taxonomy" id="412755"/>
    <lineage>
        <taxon>unclassified sequences</taxon>
        <taxon>metagenomes</taxon>
        <taxon>ecological metagenomes</taxon>
    </lineage>
</organism>
<evidence type="ECO:0000256" key="1">
    <source>
        <dbReference type="ARBA" id="ARBA00005049"/>
    </source>
</evidence>
<feature type="non-terminal residue" evidence="10">
    <location>
        <position position="147"/>
    </location>
</feature>
<dbReference type="Pfam" id="PF02277">
    <property type="entry name" value="DBI_PRT"/>
    <property type="match status" value="1"/>
</dbReference>
<keyword evidence="6" id="KW-0328">Glycosyltransferase</keyword>
<evidence type="ECO:0000256" key="5">
    <source>
        <dbReference type="ARBA" id="ARBA00022573"/>
    </source>
</evidence>